<dbReference type="InterPro" id="IPR020476">
    <property type="entry name" value="Nudix_hydrolase"/>
</dbReference>
<dbReference type="PROSITE" id="PS00893">
    <property type="entry name" value="NUDIX_BOX"/>
    <property type="match status" value="1"/>
</dbReference>
<keyword evidence="1 2" id="KW-0378">Hydrolase</keyword>
<dbReference type="Pfam" id="PF00293">
    <property type="entry name" value="NUDIX"/>
    <property type="match status" value="1"/>
</dbReference>
<dbReference type="PANTHER" id="PTHR16099">
    <property type="entry name" value="8-OXO-DGTP DIPHOSPHATES NUDT15"/>
    <property type="match status" value="1"/>
</dbReference>
<keyword evidence="5" id="KW-1185">Reference proteome</keyword>
<dbReference type="InterPro" id="IPR000086">
    <property type="entry name" value="NUDIX_hydrolase_dom"/>
</dbReference>
<dbReference type="AlphaFoldDB" id="A0A8X8Z9F3"/>
<organism evidence="4">
    <name type="scientific">Salvia splendens</name>
    <name type="common">Scarlet sage</name>
    <dbReference type="NCBI Taxonomy" id="180675"/>
    <lineage>
        <taxon>Eukaryota</taxon>
        <taxon>Viridiplantae</taxon>
        <taxon>Streptophyta</taxon>
        <taxon>Embryophyta</taxon>
        <taxon>Tracheophyta</taxon>
        <taxon>Spermatophyta</taxon>
        <taxon>Magnoliopsida</taxon>
        <taxon>eudicotyledons</taxon>
        <taxon>Gunneridae</taxon>
        <taxon>Pentapetalae</taxon>
        <taxon>asterids</taxon>
        <taxon>lamiids</taxon>
        <taxon>Lamiales</taxon>
        <taxon>Lamiaceae</taxon>
        <taxon>Nepetoideae</taxon>
        <taxon>Mentheae</taxon>
        <taxon>Salviinae</taxon>
        <taxon>Salvia</taxon>
        <taxon>Salvia subgen. Calosphace</taxon>
        <taxon>core Calosphace</taxon>
    </lineage>
</organism>
<dbReference type="Proteomes" id="UP000298416">
    <property type="component" value="Unassembled WGS sequence"/>
</dbReference>
<dbReference type="CDD" id="cd04678">
    <property type="entry name" value="NUDIX_MTH2_Nudt15"/>
    <property type="match status" value="1"/>
</dbReference>
<evidence type="ECO:0000256" key="1">
    <source>
        <dbReference type="ARBA" id="ARBA00022801"/>
    </source>
</evidence>
<accession>A0A8X8Z9F3</accession>
<dbReference type="PANTHER" id="PTHR16099:SF5">
    <property type="entry name" value="NUCLEOTIDE TRIPHOSPHATE DIPHOSPHATASE NUDT15"/>
    <property type="match status" value="1"/>
</dbReference>
<dbReference type="GO" id="GO:0005829">
    <property type="term" value="C:cytosol"/>
    <property type="evidence" value="ECO:0007669"/>
    <property type="project" value="TreeGrafter"/>
</dbReference>
<dbReference type="FunFam" id="3.90.79.10:FF:000060">
    <property type="entry name" value="Nudix hydrolase 1"/>
    <property type="match status" value="1"/>
</dbReference>
<dbReference type="SUPFAM" id="SSF55811">
    <property type="entry name" value="Nudix"/>
    <property type="match status" value="1"/>
</dbReference>
<evidence type="ECO:0000259" key="3">
    <source>
        <dbReference type="PROSITE" id="PS51462"/>
    </source>
</evidence>
<evidence type="ECO:0000256" key="2">
    <source>
        <dbReference type="RuleBase" id="RU003476"/>
    </source>
</evidence>
<comment type="similarity">
    <text evidence="2">Belongs to the Nudix hydrolase family.</text>
</comment>
<evidence type="ECO:0000313" key="4">
    <source>
        <dbReference type="EMBL" id="KAG6396671.1"/>
    </source>
</evidence>
<proteinExistence type="inferred from homology"/>
<name>A0A8X8Z9F3_SALSN</name>
<evidence type="ECO:0000313" key="5">
    <source>
        <dbReference type="Proteomes" id="UP000298416"/>
    </source>
</evidence>
<dbReference type="GO" id="GO:0035539">
    <property type="term" value="F:8-oxo-7,8-dihydrodeoxyguanosine triphosphate pyrophosphatase activity"/>
    <property type="evidence" value="ECO:0007669"/>
    <property type="project" value="TreeGrafter"/>
</dbReference>
<dbReference type="OrthoDB" id="447842at2759"/>
<reference evidence="4" key="1">
    <citation type="submission" date="2018-01" db="EMBL/GenBank/DDBJ databases">
        <authorList>
            <person name="Mao J.F."/>
        </authorList>
    </citation>
    <scope>NUCLEOTIDE SEQUENCE</scope>
    <source>
        <strain evidence="4">Huo1</strain>
        <tissue evidence="4">Leaf</tissue>
    </source>
</reference>
<dbReference type="InterPro" id="IPR020084">
    <property type="entry name" value="NUDIX_hydrolase_CS"/>
</dbReference>
<feature type="domain" description="Nudix hydrolase" evidence="3">
    <location>
        <begin position="54"/>
        <end position="186"/>
    </location>
</feature>
<dbReference type="PROSITE" id="PS51462">
    <property type="entry name" value="NUDIX"/>
    <property type="match status" value="1"/>
</dbReference>
<dbReference type="EMBL" id="PNBA02000016">
    <property type="protein sequence ID" value="KAG6396671.1"/>
    <property type="molecule type" value="Genomic_DNA"/>
</dbReference>
<gene>
    <name evidence="4" type="ORF">SASPL_142826</name>
</gene>
<sequence>MAFMISTKPFSIAKPLSSFDNHGPNRTEILGGGATNKRSRFRRLHMSSAAAQPTIEVGVQVILLKGNKVLMGRRHTVVGDGHFALPGGHLEFGESFEECAYREVKEETGLKIKGVEKLTIVSNAILEPKPMQLVAVIMRAALADPNQEAINMEPEKCDGWNWYHWDHLPSPLLPTLQTAIVEGLNPFSPITH</sequence>
<dbReference type="Gene3D" id="3.90.79.10">
    <property type="entry name" value="Nucleoside Triphosphate Pyrophosphohydrolase"/>
    <property type="match status" value="1"/>
</dbReference>
<protein>
    <recommendedName>
        <fullName evidence="3">Nudix hydrolase domain-containing protein</fullName>
    </recommendedName>
</protein>
<dbReference type="PRINTS" id="PR00502">
    <property type="entry name" value="NUDIXFAMILY"/>
</dbReference>
<comment type="caution">
    <text evidence="4">The sequence shown here is derived from an EMBL/GenBank/DDBJ whole genome shotgun (WGS) entry which is preliminary data.</text>
</comment>
<reference evidence="4" key="2">
    <citation type="submission" date="2020-08" db="EMBL/GenBank/DDBJ databases">
        <title>Plant Genome Project.</title>
        <authorList>
            <person name="Zhang R.-G."/>
        </authorList>
    </citation>
    <scope>NUCLEOTIDE SEQUENCE</scope>
    <source>
        <strain evidence="4">Huo1</strain>
        <tissue evidence="4">Leaf</tissue>
    </source>
</reference>
<dbReference type="GO" id="GO:0006203">
    <property type="term" value="P:dGTP catabolic process"/>
    <property type="evidence" value="ECO:0007669"/>
    <property type="project" value="TreeGrafter"/>
</dbReference>
<dbReference type="InterPro" id="IPR015797">
    <property type="entry name" value="NUDIX_hydrolase-like_dom_sf"/>
</dbReference>